<comment type="caution">
    <text evidence="1">The sequence shown here is derived from an EMBL/GenBank/DDBJ whole genome shotgun (WGS) entry which is preliminary data.</text>
</comment>
<dbReference type="AlphaFoldDB" id="F9NWC5"/>
<accession>F9NWC5</accession>
<dbReference type="PATRIC" id="fig|1051006.4.peg.1481"/>
<evidence type="ECO:0000313" key="2">
    <source>
        <dbReference type="Proteomes" id="UP000007832"/>
    </source>
</evidence>
<sequence length="73" mass="7409">MSSEQLCATGAALLAANPLESPHDGGRVPGGPVIVDELVESQVVPGGRQTETVANDGLLVNSQIPGLPGFFKV</sequence>
<dbReference type="EMBL" id="AFUN01000034">
    <property type="protein sequence ID" value="EGR96806.1"/>
    <property type="molecule type" value="Genomic_DNA"/>
</dbReference>
<name>F9NWC5_9ACTN</name>
<gene>
    <name evidence="1" type="ORF">HMPREF1162_1860</name>
</gene>
<proteinExistence type="predicted"/>
<organism evidence="1 2">
    <name type="scientific">[Propionibacterium] namnetense SK182B-JCVI</name>
    <dbReference type="NCBI Taxonomy" id="1051006"/>
    <lineage>
        <taxon>Bacteria</taxon>
        <taxon>Bacillati</taxon>
        <taxon>Actinomycetota</taxon>
        <taxon>Actinomycetes</taxon>
        <taxon>Propionibacteriales</taxon>
        <taxon>Propionibacteriaceae</taxon>
        <taxon>Cutibacterium</taxon>
    </lineage>
</organism>
<evidence type="ECO:0000313" key="1">
    <source>
        <dbReference type="EMBL" id="EGR96806.1"/>
    </source>
</evidence>
<reference evidence="1 2" key="1">
    <citation type="submission" date="2011-07" db="EMBL/GenBank/DDBJ databases">
        <title>Genome Sequence of Propionibacterium acnes SK182B-JCVI.</title>
        <authorList>
            <person name="Durkin A.S."/>
            <person name="Madupu R."/>
            <person name="Hostetler J."/>
            <person name="Radune D."/>
            <person name="Torralba M."/>
            <person name="Methe B."/>
            <person name="Sutton G."/>
            <person name="Strausberg R.L."/>
            <person name="Nelson K.E."/>
        </authorList>
    </citation>
    <scope>NUCLEOTIDE SEQUENCE [LARGE SCALE GENOMIC DNA]</scope>
    <source>
        <strain evidence="1 2">SK182B-JCVI</strain>
    </source>
</reference>
<dbReference type="Proteomes" id="UP000007832">
    <property type="component" value="Unassembled WGS sequence"/>
</dbReference>
<protein>
    <submittedName>
        <fullName evidence="1">Uncharacterized protein</fullName>
    </submittedName>
</protein>